<evidence type="ECO:0000256" key="1">
    <source>
        <dbReference type="SAM" id="Phobius"/>
    </source>
</evidence>
<gene>
    <name evidence="3" type="ORF">SUGI_1260550</name>
</gene>
<organism evidence="3 4">
    <name type="scientific">Cryptomeria japonica</name>
    <name type="common">Japanese cedar</name>
    <name type="synonym">Cupressus japonica</name>
    <dbReference type="NCBI Taxonomy" id="3369"/>
    <lineage>
        <taxon>Eukaryota</taxon>
        <taxon>Viridiplantae</taxon>
        <taxon>Streptophyta</taxon>
        <taxon>Embryophyta</taxon>
        <taxon>Tracheophyta</taxon>
        <taxon>Spermatophyta</taxon>
        <taxon>Pinopsida</taxon>
        <taxon>Pinidae</taxon>
        <taxon>Conifers II</taxon>
        <taxon>Cupressales</taxon>
        <taxon>Cupressaceae</taxon>
        <taxon>Cryptomeria</taxon>
    </lineage>
</organism>
<dbReference type="InterPro" id="IPR011646">
    <property type="entry name" value="KAP_P-loop"/>
</dbReference>
<sequence length="735" mass="84976">MTSEIDAVPCIMKVVERSYCTEPGWRLATFQEANDYREMIKQQGLLKGRQRVMASESGPARSIYEDVTLTPKGRNVALLLCAFDWNYEVVYWLLNYWVKGDSFNSLDVRQGNIPLMDRTTFVEMSRMTCNLGRILGEEGLAIQKVETRVLSQDSVEEVMVSMGKSCWGKFSREHKKILGQTFLGTINAITSDMIWQCSEVKWFQDFASQEDTPNIWNFLWYYISFNAVAGIVHKCFSLLIKDLGSEKCWPRSQRDFFMSTAILHYILEYEKDQEEGILERACKDAAGNDRQRFNNTLKNRSSAFYDKTICNMRGLCIWSCRIAFEPIFETSYYSGGHFVEDSCATGIIAIRYDKFQDDKFEFSGHSQFGTIRKGEKKYQEIKKMVDLLNSDKKLDKKLFSTLKNKIIKWWPVIKKENNAANAKEEDSVCKFLNQYDAKYHHIYRLLAAMESSYMFKSKDQQSQSEIDSRIEGNVPSILTVQYNAWKYRNESEALAGIAVEITKEMEGIMTDAQWLSTCLRNTWRNQKQVIWIEIIFPCILAALLAISFTWILWLMLDKYKLKDSIELKYSSLPLTIIIIVWTLVKKVICNVHPVSVQLKDYIKLPDHAEKLGYQERVISDITFLKEEISKKPYSLCSVVSYIWHCMTQSCIISLLPSKNHGDILARSIPSANLRIVVFVDDLDRCQESVILQVLSAINLVLAVFKINVILGMDKAILHRAIMKKYGEKSSEHNKK</sequence>
<accession>A0AAD3RPQ1</accession>
<protein>
    <recommendedName>
        <fullName evidence="2">KAP NTPase domain-containing protein</fullName>
    </recommendedName>
</protein>
<evidence type="ECO:0000259" key="2">
    <source>
        <dbReference type="Pfam" id="PF07693"/>
    </source>
</evidence>
<dbReference type="Pfam" id="PF07693">
    <property type="entry name" value="KAP_NTPase"/>
    <property type="match status" value="1"/>
</dbReference>
<dbReference type="EMBL" id="BSEH01000045">
    <property type="protein sequence ID" value="GLJ56785.1"/>
    <property type="molecule type" value="Genomic_DNA"/>
</dbReference>
<keyword evidence="1" id="KW-1133">Transmembrane helix</keyword>
<comment type="caution">
    <text evidence="3">The sequence shown here is derived from an EMBL/GenBank/DDBJ whole genome shotgun (WGS) entry which is preliminary data.</text>
</comment>
<feature type="transmembrane region" description="Helical" evidence="1">
    <location>
        <begin position="529"/>
        <end position="555"/>
    </location>
</feature>
<evidence type="ECO:0000313" key="3">
    <source>
        <dbReference type="EMBL" id="GLJ56785.1"/>
    </source>
</evidence>
<feature type="transmembrane region" description="Helical" evidence="1">
    <location>
        <begin position="689"/>
        <end position="710"/>
    </location>
</feature>
<feature type="domain" description="KAP NTPase" evidence="2">
    <location>
        <begin position="457"/>
        <end position="731"/>
    </location>
</feature>
<feature type="transmembrane region" description="Helical" evidence="1">
    <location>
        <begin position="567"/>
        <end position="584"/>
    </location>
</feature>
<keyword evidence="4" id="KW-1185">Reference proteome</keyword>
<keyword evidence="1" id="KW-0812">Transmembrane</keyword>
<name>A0AAD3RPQ1_CRYJA</name>
<reference evidence="3" key="1">
    <citation type="submission" date="2022-12" db="EMBL/GenBank/DDBJ databases">
        <title>Chromosome-Level Genome Assembly of Japanese Cedar (Cryptomeriajaponica D. Don).</title>
        <authorList>
            <person name="Fujino T."/>
            <person name="Yamaguchi K."/>
            <person name="Yokoyama T."/>
            <person name="Hamanaka T."/>
            <person name="Harazono Y."/>
            <person name="Kamada H."/>
            <person name="Kobayashi W."/>
            <person name="Ujino-Ihara T."/>
            <person name="Uchiyama K."/>
            <person name="Matsumoto A."/>
            <person name="Izuno A."/>
            <person name="Tsumura Y."/>
            <person name="Toyoda A."/>
            <person name="Shigenobu S."/>
            <person name="Moriguchi Y."/>
            <person name="Ueno S."/>
            <person name="Kasahara M."/>
        </authorList>
    </citation>
    <scope>NUCLEOTIDE SEQUENCE</scope>
</reference>
<keyword evidence="1" id="KW-0472">Membrane</keyword>
<proteinExistence type="predicted"/>
<dbReference type="Proteomes" id="UP001234787">
    <property type="component" value="Unassembled WGS sequence"/>
</dbReference>
<dbReference type="AlphaFoldDB" id="A0AAD3RPQ1"/>
<evidence type="ECO:0000313" key="4">
    <source>
        <dbReference type="Proteomes" id="UP001234787"/>
    </source>
</evidence>